<dbReference type="InterPro" id="IPR006094">
    <property type="entry name" value="Oxid_FAD_bind_N"/>
</dbReference>
<protein>
    <submittedName>
        <fullName evidence="6">Bifunctional solanapyrone synthase</fullName>
    </submittedName>
</protein>
<comment type="similarity">
    <text evidence="1">Belongs to the oxygen-dependent FAD-linked oxidoreductase family.</text>
</comment>
<evidence type="ECO:0000256" key="2">
    <source>
        <dbReference type="ARBA" id="ARBA00022630"/>
    </source>
</evidence>
<evidence type="ECO:0000256" key="1">
    <source>
        <dbReference type="ARBA" id="ARBA00005466"/>
    </source>
</evidence>
<dbReference type="AlphaFoldDB" id="A0A1S8BEK3"/>
<dbReference type="Gene3D" id="3.30.465.10">
    <property type="match status" value="1"/>
</dbReference>
<reference evidence="6 7" key="1">
    <citation type="submission" date="2017-01" db="EMBL/GenBank/DDBJ databases">
        <title>Draft genome sequence of Diplodia seriata F98.1, a fungal species involved in grapevine trunk diseases.</title>
        <authorList>
            <person name="Robert-Siegwald G."/>
            <person name="Vallet J."/>
            <person name="Abou-Mansour E."/>
            <person name="Xu J."/>
            <person name="Rey P."/>
            <person name="Bertsch C."/>
            <person name="Rego C."/>
            <person name="Larignon P."/>
            <person name="Fontaine F."/>
            <person name="Lebrun M.-H."/>
        </authorList>
    </citation>
    <scope>NUCLEOTIDE SEQUENCE [LARGE SCALE GENOMIC DNA]</scope>
    <source>
        <strain evidence="6 7">F98.1</strain>
    </source>
</reference>
<evidence type="ECO:0000313" key="7">
    <source>
        <dbReference type="Proteomes" id="UP000190776"/>
    </source>
</evidence>
<dbReference type="PANTHER" id="PTHR42973">
    <property type="entry name" value="BINDING OXIDOREDUCTASE, PUTATIVE (AFU_ORTHOLOGUE AFUA_1G17690)-RELATED"/>
    <property type="match status" value="1"/>
</dbReference>
<dbReference type="InterPro" id="IPR036318">
    <property type="entry name" value="FAD-bd_PCMH-like_sf"/>
</dbReference>
<dbReference type="SUPFAM" id="SSF56176">
    <property type="entry name" value="FAD-binding/transporter-associated domain-like"/>
    <property type="match status" value="1"/>
</dbReference>
<feature type="domain" description="FAD-binding PCMH-type" evidence="5">
    <location>
        <begin position="33"/>
        <end position="222"/>
    </location>
</feature>
<keyword evidence="4" id="KW-0560">Oxidoreductase</keyword>
<name>A0A1S8BEK3_9PEZI</name>
<dbReference type="InterPro" id="IPR016169">
    <property type="entry name" value="FAD-bd_PCMH_sub2"/>
</dbReference>
<proteinExistence type="inferred from homology"/>
<keyword evidence="3" id="KW-0274">FAD</keyword>
<gene>
    <name evidence="6" type="ORF">BK809_0004414</name>
</gene>
<dbReference type="PANTHER" id="PTHR42973:SF53">
    <property type="entry name" value="FAD-BINDING PCMH-TYPE DOMAIN-CONTAINING PROTEIN-RELATED"/>
    <property type="match status" value="1"/>
</dbReference>
<feature type="non-terminal residue" evidence="6">
    <location>
        <position position="1"/>
    </location>
</feature>
<keyword evidence="2" id="KW-0285">Flavoprotein</keyword>
<dbReference type="EMBL" id="MSZU01000084">
    <property type="protein sequence ID" value="OMP85743.1"/>
    <property type="molecule type" value="Genomic_DNA"/>
</dbReference>
<organism evidence="6 7">
    <name type="scientific">Diplodia seriata</name>
    <dbReference type="NCBI Taxonomy" id="420778"/>
    <lineage>
        <taxon>Eukaryota</taxon>
        <taxon>Fungi</taxon>
        <taxon>Dikarya</taxon>
        <taxon>Ascomycota</taxon>
        <taxon>Pezizomycotina</taxon>
        <taxon>Dothideomycetes</taxon>
        <taxon>Dothideomycetes incertae sedis</taxon>
        <taxon>Botryosphaeriales</taxon>
        <taxon>Botryosphaeriaceae</taxon>
        <taxon>Diplodia</taxon>
    </lineage>
</organism>
<dbReference type="Pfam" id="PF01565">
    <property type="entry name" value="FAD_binding_4"/>
    <property type="match status" value="1"/>
</dbReference>
<dbReference type="STRING" id="420778.A0A1S8BEK3"/>
<dbReference type="InterPro" id="IPR016166">
    <property type="entry name" value="FAD-bd_PCMH"/>
</dbReference>
<dbReference type="GO" id="GO:0071949">
    <property type="term" value="F:FAD binding"/>
    <property type="evidence" value="ECO:0007669"/>
    <property type="project" value="InterPro"/>
</dbReference>
<evidence type="ECO:0000256" key="4">
    <source>
        <dbReference type="ARBA" id="ARBA00023002"/>
    </source>
</evidence>
<evidence type="ECO:0000259" key="5">
    <source>
        <dbReference type="PROSITE" id="PS51387"/>
    </source>
</evidence>
<dbReference type="Proteomes" id="UP000190776">
    <property type="component" value="Unassembled WGS sequence"/>
</dbReference>
<dbReference type="InterPro" id="IPR050416">
    <property type="entry name" value="FAD-linked_Oxidoreductase"/>
</dbReference>
<comment type="caution">
    <text evidence="6">The sequence shown here is derived from an EMBL/GenBank/DDBJ whole genome shotgun (WGS) entry which is preliminary data.</text>
</comment>
<accession>A0A1S8BEK3</accession>
<dbReference type="GO" id="GO:0016491">
    <property type="term" value="F:oxidoreductase activity"/>
    <property type="evidence" value="ECO:0007669"/>
    <property type="project" value="UniProtKB-KW"/>
</dbReference>
<evidence type="ECO:0000256" key="3">
    <source>
        <dbReference type="ARBA" id="ARBA00022827"/>
    </source>
</evidence>
<dbReference type="OrthoDB" id="2151789at2759"/>
<evidence type="ECO:0000313" key="6">
    <source>
        <dbReference type="EMBL" id="OMP85743.1"/>
    </source>
</evidence>
<sequence>CDALIHAGLRDRLLLPTSPSYEARIETWWALNTRLRPWCLIQPHTTAEVSTALTALLNTTTSTTTTTTEYSAGAGDWHIAIRAGGHSVNPHANNIDAGVTIDLGALNATTYDRDTNVASIGPGGRWKDVYAALREGWGVAVAGGRDGGVGVGGFLLGGGLTYFMGRRGFACDAVRAFEVVLANGSVVEATRDNEHGDLWRALKGGGGQFGVVTRFDVDAVPDRDLAYGIRFMDARYAPALVDVLVDFTDRYEEGSGDALVAFLTYNASINAGAPVAAAIHVNTDGERDSPGFAGLNRIPSLQPDSTRAMPLADAASESQLSSGTWNAGATLSFKNDARILSHALALHSQLTASLSASLAPASFQSTIFLQPLPAFLGAISARAGGNILGLGSSSHHQQQQTRNAIIWTGAVAVTTGPRDLAVARTALMGMARELRDFAEGLGGGDGFVYMNYADAAQDPLGGYGAGSVALLRDVAARYDPLGAFQTRVSGGFKVSRVVGV</sequence>
<dbReference type="PROSITE" id="PS51387">
    <property type="entry name" value="FAD_PCMH"/>
    <property type="match status" value="1"/>
</dbReference>